<dbReference type="EMBL" id="CAJNOC010009615">
    <property type="protein sequence ID" value="CAF1131086.1"/>
    <property type="molecule type" value="Genomic_DNA"/>
</dbReference>
<dbReference type="InterPro" id="IPR050835">
    <property type="entry name" value="ABC_transporter_sub-D"/>
</dbReference>
<dbReference type="GO" id="GO:0042760">
    <property type="term" value="P:very long-chain fatty acid catabolic process"/>
    <property type="evidence" value="ECO:0007669"/>
    <property type="project" value="TreeGrafter"/>
</dbReference>
<evidence type="ECO:0000313" key="5">
    <source>
        <dbReference type="EMBL" id="CAF1131086.1"/>
    </source>
</evidence>
<accession>A0A814RBV4</accession>
<evidence type="ECO:0000256" key="4">
    <source>
        <dbReference type="ARBA" id="ARBA00023136"/>
    </source>
</evidence>
<dbReference type="InterPro" id="IPR027417">
    <property type="entry name" value="P-loop_NTPase"/>
</dbReference>
<dbReference type="GO" id="GO:0007031">
    <property type="term" value="P:peroxisome organization"/>
    <property type="evidence" value="ECO:0007669"/>
    <property type="project" value="TreeGrafter"/>
</dbReference>
<organism evidence="5 6">
    <name type="scientific">Brachionus calyciflorus</name>
    <dbReference type="NCBI Taxonomy" id="104777"/>
    <lineage>
        <taxon>Eukaryota</taxon>
        <taxon>Metazoa</taxon>
        <taxon>Spiralia</taxon>
        <taxon>Gnathifera</taxon>
        <taxon>Rotifera</taxon>
        <taxon>Eurotatoria</taxon>
        <taxon>Monogononta</taxon>
        <taxon>Pseudotrocha</taxon>
        <taxon>Ploima</taxon>
        <taxon>Brachionidae</taxon>
        <taxon>Brachionus</taxon>
    </lineage>
</organism>
<protein>
    <recommendedName>
        <fullName evidence="7">ABC transporter domain-containing protein</fullName>
    </recommendedName>
</protein>
<dbReference type="Gene3D" id="3.40.50.300">
    <property type="entry name" value="P-loop containing nucleotide triphosphate hydrolases"/>
    <property type="match status" value="1"/>
</dbReference>
<dbReference type="AlphaFoldDB" id="A0A814RBV4"/>
<keyword evidence="6" id="KW-1185">Reference proteome</keyword>
<comment type="caution">
    <text evidence="5">The sequence shown here is derived from an EMBL/GenBank/DDBJ whole genome shotgun (WGS) entry which is preliminary data.</text>
</comment>
<evidence type="ECO:0000313" key="6">
    <source>
        <dbReference type="Proteomes" id="UP000663879"/>
    </source>
</evidence>
<dbReference type="SUPFAM" id="SSF52540">
    <property type="entry name" value="P-loop containing nucleoside triphosphate hydrolases"/>
    <property type="match status" value="1"/>
</dbReference>
<evidence type="ECO:0000256" key="3">
    <source>
        <dbReference type="ARBA" id="ARBA00022989"/>
    </source>
</evidence>
<evidence type="ECO:0008006" key="7">
    <source>
        <dbReference type="Google" id="ProtNLM"/>
    </source>
</evidence>
<keyword evidence="2" id="KW-0812">Transmembrane</keyword>
<dbReference type="GO" id="GO:0042626">
    <property type="term" value="F:ATPase-coupled transmembrane transporter activity"/>
    <property type="evidence" value="ECO:0007669"/>
    <property type="project" value="TreeGrafter"/>
</dbReference>
<dbReference type="OrthoDB" id="422637at2759"/>
<reference evidence="5" key="1">
    <citation type="submission" date="2021-02" db="EMBL/GenBank/DDBJ databases">
        <authorList>
            <person name="Nowell W R."/>
        </authorList>
    </citation>
    <scope>NUCLEOTIDE SEQUENCE</scope>
    <source>
        <strain evidence="5">Ploen Becks lab</strain>
    </source>
</reference>
<evidence type="ECO:0000256" key="1">
    <source>
        <dbReference type="ARBA" id="ARBA00022448"/>
    </source>
</evidence>
<keyword evidence="4" id="KW-0472">Membrane</keyword>
<dbReference type="GO" id="GO:0005524">
    <property type="term" value="F:ATP binding"/>
    <property type="evidence" value="ECO:0007669"/>
    <property type="project" value="TreeGrafter"/>
</dbReference>
<gene>
    <name evidence="5" type="ORF">OXX778_LOCUS22478</name>
</gene>
<feature type="non-terminal residue" evidence="5">
    <location>
        <position position="130"/>
    </location>
</feature>
<proteinExistence type="predicted"/>
<dbReference type="PANTHER" id="PTHR11384:SF67">
    <property type="entry name" value="ATP-BINDING CASSETTE SUB-FAMILY D MEMBER 1"/>
    <property type="match status" value="1"/>
</dbReference>
<sequence length="130" mass="15156">KDVLSGGEKQRLGLSRIFYHRPKFAFLDECTSAISIDVEGKIYHTAISDYKITLLTIAHRYTLWQYHNYILQFDGTGNWKFEELNNNLENRLDLKQEKDKLEKMLLTVSNSKTRLKELCEILGESSIAIE</sequence>
<name>A0A814RBV4_9BILA</name>
<dbReference type="PANTHER" id="PTHR11384">
    <property type="entry name" value="ATP-BINDING CASSETTE, SUB-FAMILY D MEMBER"/>
    <property type="match status" value="1"/>
</dbReference>
<dbReference type="GO" id="GO:0005778">
    <property type="term" value="C:peroxisomal membrane"/>
    <property type="evidence" value="ECO:0007669"/>
    <property type="project" value="TreeGrafter"/>
</dbReference>
<keyword evidence="3" id="KW-1133">Transmembrane helix</keyword>
<evidence type="ECO:0000256" key="2">
    <source>
        <dbReference type="ARBA" id="ARBA00022692"/>
    </source>
</evidence>
<dbReference type="GO" id="GO:0005324">
    <property type="term" value="F:long-chain fatty acid transmembrane transporter activity"/>
    <property type="evidence" value="ECO:0007669"/>
    <property type="project" value="TreeGrafter"/>
</dbReference>
<dbReference type="GO" id="GO:0015910">
    <property type="term" value="P:long-chain fatty acid import into peroxisome"/>
    <property type="evidence" value="ECO:0007669"/>
    <property type="project" value="TreeGrafter"/>
</dbReference>
<keyword evidence="1" id="KW-0813">Transport</keyword>
<dbReference type="Proteomes" id="UP000663879">
    <property type="component" value="Unassembled WGS sequence"/>
</dbReference>
<dbReference type="GO" id="GO:0006635">
    <property type="term" value="P:fatty acid beta-oxidation"/>
    <property type="evidence" value="ECO:0007669"/>
    <property type="project" value="TreeGrafter"/>
</dbReference>